<dbReference type="OrthoDB" id="661148at2759"/>
<dbReference type="PANTHER" id="PTHR22772">
    <property type="entry name" value="NOVEL ZZ TYPE ZINC FINGER DOMAIN CONTAINING PROTEIN"/>
    <property type="match status" value="1"/>
</dbReference>
<dbReference type="Proteomes" id="UP000085678">
    <property type="component" value="Unplaced"/>
</dbReference>
<dbReference type="InParanoid" id="A0A1S3IKD2"/>
<dbReference type="GeneID" id="106164861"/>
<reference evidence="2" key="1">
    <citation type="submission" date="2025-08" db="UniProtKB">
        <authorList>
            <consortium name="RefSeq"/>
        </authorList>
    </citation>
    <scope>IDENTIFICATION</scope>
    <source>
        <tissue evidence="2">Gonads</tissue>
    </source>
</reference>
<protein>
    <submittedName>
        <fullName evidence="2">Zinc finger ZZ-type and EF-hand domain-containing protein 1-like</fullName>
    </submittedName>
</protein>
<organism evidence="1 2">
    <name type="scientific">Lingula anatina</name>
    <name type="common">Brachiopod</name>
    <name type="synonym">Lingula unguis</name>
    <dbReference type="NCBI Taxonomy" id="7574"/>
    <lineage>
        <taxon>Eukaryota</taxon>
        <taxon>Metazoa</taxon>
        <taxon>Spiralia</taxon>
        <taxon>Lophotrochozoa</taxon>
        <taxon>Brachiopoda</taxon>
        <taxon>Linguliformea</taxon>
        <taxon>Lingulata</taxon>
        <taxon>Lingulida</taxon>
        <taxon>Linguloidea</taxon>
        <taxon>Lingulidae</taxon>
        <taxon>Lingula</taxon>
    </lineage>
</organism>
<dbReference type="KEGG" id="lak:106164861"/>
<keyword evidence="1" id="KW-1185">Reference proteome</keyword>
<dbReference type="InterPro" id="IPR040099">
    <property type="entry name" value="ZZEF1"/>
</dbReference>
<name>A0A1S3IKD2_LINAN</name>
<accession>A0A1S3IKD2</accession>
<dbReference type="PANTHER" id="PTHR22772:SF4">
    <property type="entry name" value="ZINC FINGER ZZ-TYPE AND EF-HAND DOMAIN-CONTAINING PROTEIN 1"/>
    <property type="match status" value="1"/>
</dbReference>
<gene>
    <name evidence="2" type="primary">LOC106164861</name>
</gene>
<dbReference type="STRING" id="7574.A0A1S3IKD2"/>
<evidence type="ECO:0000313" key="2">
    <source>
        <dbReference type="RefSeq" id="XP_013398346.1"/>
    </source>
</evidence>
<dbReference type="RefSeq" id="XP_013398346.1">
    <property type="nucleotide sequence ID" value="XM_013542892.1"/>
</dbReference>
<dbReference type="AlphaFoldDB" id="A0A1S3IKD2"/>
<evidence type="ECO:0000313" key="1">
    <source>
        <dbReference type="Proteomes" id="UP000085678"/>
    </source>
</evidence>
<sequence>MGLIAQLLKSSSTSCKIADAAVAGAMDPEELTALKGPDGERTVSFLFSFGATCMERSGLEWACSMANILQGLVNAVAWRDSLLSHITNSIQSLREKEVLDLSSIFALFVIAGFPEVLSIGNQVKYNENGTEARLGVVLKHYPDKHMTLLIDTKSRKRHSVSFIDYFGTLISFQYTTY</sequence>
<proteinExistence type="predicted"/>